<comment type="caution">
    <text evidence="2">The sequence shown here is derived from an EMBL/GenBank/DDBJ whole genome shotgun (WGS) entry which is preliminary data.</text>
</comment>
<organism evidence="2 3">
    <name type="scientific">Nocardiopsis alborubida</name>
    <dbReference type="NCBI Taxonomy" id="146802"/>
    <lineage>
        <taxon>Bacteria</taxon>
        <taxon>Bacillati</taxon>
        <taxon>Actinomycetota</taxon>
        <taxon>Actinomycetes</taxon>
        <taxon>Streptosporangiales</taxon>
        <taxon>Nocardiopsidaceae</taxon>
        <taxon>Nocardiopsis</taxon>
    </lineage>
</organism>
<evidence type="ECO:0000313" key="3">
    <source>
        <dbReference type="Proteomes" id="UP000553209"/>
    </source>
</evidence>
<keyword evidence="3" id="KW-1185">Reference proteome</keyword>
<gene>
    <name evidence="2" type="ORF">HGB44_21485</name>
</gene>
<feature type="region of interest" description="Disordered" evidence="1">
    <location>
        <begin position="108"/>
        <end position="137"/>
    </location>
</feature>
<dbReference type="EMBL" id="JAAXPG010000022">
    <property type="protein sequence ID" value="NKZ00222.1"/>
    <property type="molecule type" value="Genomic_DNA"/>
</dbReference>
<sequence>MRFDQQLREMLQTPGVRSACLVDWRRGRVLAHAGADDPAADAAAILRAVREGPLCAGQRVEDVVVTDTDHHVLFAVVEGSDLCVRVRMGRTEGSLGFALRRLRDLVRTARVPPPRDDTDRPPRRDLPRPTAPAATSVDRKVLERVLTALRTLSVDGPRPVAA</sequence>
<dbReference type="AlphaFoldDB" id="A0A7X6MFA2"/>
<dbReference type="Proteomes" id="UP000553209">
    <property type="component" value="Unassembled WGS sequence"/>
</dbReference>
<protein>
    <recommendedName>
        <fullName evidence="4">Roadblock/LAMTOR2 domain-containing protein</fullName>
    </recommendedName>
</protein>
<dbReference type="SUPFAM" id="SSF103196">
    <property type="entry name" value="Roadblock/LC7 domain"/>
    <property type="match status" value="1"/>
</dbReference>
<name>A0A7X6MFA2_9ACTN</name>
<reference evidence="2 3" key="1">
    <citation type="submission" date="2020-04" db="EMBL/GenBank/DDBJ databases">
        <title>MicrobeNet Type strains.</title>
        <authorList>
            <person name="Nicholson A.C."/>
        </authorList>
    </citation>
    <scope>NUCLEOTIDE SEQUENCE [LARGE SCALE GENOMIC DNA]</scope>
    <source>
        <strain evidence="2 3">ATCC 23612</strain>
    </source>
</reference>
<evidence type="ECO:0000256" key="1">
    <source>
        <dbReference type="SAM" id="MobiDB-lite"/>
    </source>
</evidence>
<dbReference type="Gene3D" id="3.30.450.30">
    <property type="entry name" value="Dynein light chain 2a, cytoplasmic"/>
    <property type="match status" value="1"/>
</dbReference>
<dbReference type="RefSeq" id="WP_061079951.1">
    <property type="nucleotide sequence ID" value="NZ_JAAXPG010000022.1"/>
</dbReference>
<accession>A0A7X6MFA2</accession>
<proteinExistence type="predicted"/>
<feature type="compositionally biased region" description="Basic and acidic residues" evidence="1">
    <location>
        <begin position="108"/>
        <end position="127"/>
    </location>
</feature>
<evidence type="ECO:0000313" key="2">
    <source>
        <dbReference type="EMBL" id="NKZ00222.1"/>
    </source>
</evidence>
<evidence type="ECO:0008006" key="4">
    <source>
        <dbReference type="Google" id="ProtNLM"/>
    </source>
</evidence>